<name>A0A948T8Z3_9BACT</name>
<sequence>MKLKHKIISIIGFCSLGIYMSSCLENEKYPELHSTMGTITNIETHTIESDSYGKLIPTNPNIIKMYDADSIGQRVLLSISFPTEEETSKENSGKEVTIYDFYKVLTKKANDTRNQDSEPIENFGEDIINITSAYISKEHLNIEFNINGNNETIPHRISLLLTEETKIDDEGLVYVELRHNKNSDYGNKLYWGVVSYTLSSIPEYNDTDFKGFRISYLSSDNTKSEITVKKQESNQGSAVRSMKSTQEIGYRHSLFAGQLQ</sequence>
<feature type="domain" description="NigD-like C-terminal" evidence="1">
    <location>
        <begin position="120"/>
        <end position="229"/>
    </location>
</feature>
<accession>A0A948T8Z3</accession>
<dbReference type="InterPro" id="IPR038143">
    <property type="entry name" value="NigD-like_C_dom_sf"/>
</dbReference>
<evidence type="ECO:0000313" key="2">
    <source>
        <dbReference type="EMBL" id="MBU3836738.1"/>
    </source>
</evidence>
<evidence type="ECO:0000313" key="3">
    <source>
        <dbReference type="Proteomes" id="UP000783796"/>
    </source>
</evidence>
<dbReference type="Pfam" id="PF17415">
    <property type="entry name" value="NigD_C"/>
    <property type="match status" value="1"/>
</dbReference>
<evidence type="ECO:0000259" key="1">
    <source>
        <dbReference type="Pfam" id="PF17415"/>
    </source>
</evidence>
<dbReference type="Proteomes" id="UP000783796">
    <property type="component" value="Unassembled WGS sequence"/>
</dbReference>
<proteinExistence type="predicted"/>
<reference evidence="2" key="1">
    <citation type="journal article" date="2021" name="PeerJ">
        <title>Extensive microbial diversity within the chicken gut microbiome revealed by metagenomics and culture.</title>
        <authorList>
            <person name="Gilroy R."/>
            <person name="Ravi A."/>
            <person name="Getino M."/>
            <person name="Pursley I."/>
            <person name="Horton D.L."/>
            <person name="Alikhan N.F."/>
            <person name="Baker D."/>
            <person name="Gharbi K."/>
            <person name="Hall N."/>
            <person name="Watson M."/>
            <person name="Adriaenssens E.M."/>
            <person name="Foster-Nyarko E."/>
            <person name="Jarju S."/>
            <person name="Secka A."/>
            <person name="Antonio M."/>
            <person name="Oren A."/>
            <person name="Chaudhuri R.R."/>
            <person name="La Ragione R."/>
            <person name="Hildebrand F."/>
            <person name="Pallen M.J."/>
        </authorList>
    </citation>
    <scope>NUCLEOTIDE SEQUENCE</scope>
    <source>
        <strain evidence="2">G4-2901</strain>
    </source>
</reference>
<organism evidence="2 3">
    <name type="scientific">Candidatus Phocaeicola faecigallinarum</name>
    <dbReference type="NCBI Taxonomy" id="2838732"/>
    <lineage>
        <taxon>Bacteria</taxon>
        <taxon>Pseudomonadati</taxon>
        <taxon>Bacteroidota</taxon>
        <taxon>Bacteroidia</taxon>
        <taxon>Bacteroidales</taxon>
        <taxon>Bacteroidaceae</taxon>
        <taxon>Phocaeicola</taxon>
    </lineage>
</organism>
<reference evidence="2" key="2">
    <citation type="submission" date="2021-04" db="EMBL/GenBank/DDBJ databases">
        <authorList>
            <person name="Gilroy R."/>
        </authorList>
    </citation>
    <scope>NUCLEOTIDE SEQUENCE</scope>
    <source>
        <strain evidence="2">G4-2901</strain>
    </source>
</reference>
<comment type="caution">
    <text evidence="2">The sequence shown here is derived from an EMBL/GenBank/DDBJ whole genome shotgun (WGS) entry which is preliminary data.</text>
</comment>
<dbReference type="AlphaFoldDB" id="A0A948T8Z3"/>
<dbReference type="InterPro" id="IPR035376">
    <property type="entry name" value="NigD_C"/>
</dbReference>
<gene>
    <name evidence="2" type="ORF">H9777_00095</name>
</gene>
<dbReference type="Gene3D" id="2.60.40.2370">
    <property type="entry name" value="NigD-like, C-terminal beta sandwich domain"/>
    <property type="match status" value="1"/>
</dbReference>
<protein>
    <submittedName>
        <fullName evidence="2">NigD-like protein</fullName>
    </submittedName>
</protein>
<dbReference type="EMBL" id="JAHLFW010000001">
    <property type="protein sequence ID" value="MBU3836738.1"/>
    <property type="molecule type" value="Genomic_DNA"/>
</dbReference>